<dbReference type="PANTHER" id="PTHR14859:SF1">
    <property type="entry name" value="PGAP2-INTERACTING PROTEIN"/>
    <property type="match status" value="1"/>
</dbReference>
<keyword evidence="3" id="KW-0540">Nuclease</keyword>
<dbReference type="GO" id="GO:0016020">
    <property type="term" value="C:membrane"/>
    <property type="evidence" value="ECO:0007669"/>
    <property type="project" value="GOC"/>
</dbReference>
<sequence length="326" mass="37759">MKLIFRIAVRFLLVAIGVFVIFFFWASSPTIDEAEYAKIITHEYASTTDNDSIYSIVTYNIGYLSGMTNNRAVAKPKQLFEGNMKKVLTEIKKVNPDIIALQEVDYNAARSYKVNQEEKLAELGYNYVARGVNWDENYVPFPYWPPSMHFGKIVSGQSILSKYELKDYERIVLERVADNPFYRDALYLDRLVQVVKVKVEGKEVVVINLHLEAFDKATRVRQFEYVLNLFNKYKSQYPTILLGDFNSKARDSEAVIQKMFTMDGVGNAAFSTENPENTFDTKNPEERIDYIFYTKDFIEYVEGSVLKKFGQASDHLPIEMKFKLKK</sequence>
<protein>
    <submittedName>
        <fullName evidence="3">Endonuclease/exonuclease/phosphatase</fullName>
    </submittedName>
</protein>
<feature type="transmembrane region" description="Helical" evidence="1">
    <location>
        <begin position="7"/>
        <end position="26"/>
    </location>
</feature>
<evidence type="ECO:0000259" key="2">
    <source>
        <dbReference type="Pfam" id="PF03372"/>
    </source>
</evidence>
<dbReference type="InterPro" id="IPR005135">
    <property type="entry name" value="Endo/exonuclease/phosphatase"/>
</dbReference>
<evidence type="ECO:0000313" key="4">
    <source>
        <dbReference type="Proteomes" id="UP001056837"/>
    </source>
</evidence>
<gene>
    <name evidence="3" type="ORF">HER15_12770</name>
</gene>
<reference evidence="3" key="1">
    <citation type="submission" date="2020-04" db="EMBL/GenBank/DDBJ databases">
        <title>Tenacibaculum mesophilum bac2.</title>
        <authorList>
            <person name="Li M."/>
        </authorList>
    </citation>
    <scope>NUCLEOTIDE SEQUENCE</scope>
    <source>
        <strain evidence="3">Bac2</strain>
    </source>
</reference>
<organism evidence="3 4">
    <name type="scientific">Tenacibaculum mesophilum</name>
    <dbReference type="NCBI Taxonomy" id="104268"/>
    <lineage>
        <taxon>Bacteria</taxon>
        <taxon>Pseudomonadati</taxon>
        <taxon>Bacteroidota</taxon>
        <taxon>Flavobacteriia</taxon>
        <taxon>Flavobacteriales</taxon>
        <taxon>Flavobacteriaceae</taxon>
        <taxon>Tenacibaculum</taxon>
    </lineage>
</organism>
<dbReference type="Proteomes" id="UP001056837">
    <property type="component" value="Chromosome"/>
</dbReference>
<keyword evidence="1" id="KW-0812">Transmembrane</keyword>
<proteinExistence type="predicted"/>
<keyword evidence="1" id="KW-0472">Membrane</keyword>
<dbReference type="PANTHER" id="PTHR14859">
    <property type="entry name" value="CALCOFLUOR WHITE HYPERSENSITIVE PROTEIN PRECURSOR"/>
    <property type="match status" value="1"/>
</dbReference>
<dbReference type="EMBL" id="CP050861">
    <property type="protein sequence ID" value="UTD16290.1"/>
    <property type="molecule type" value="Genomic_DNA"/>
</dbReference>
<dbReference type="Gene3D" id="3.60.10.10">
    <property type="entry name" value="Endonuclease/exonuclease/phosphatase"/>
    <property type="match status" value="1"/>
</dbReference>
<evidence type="ECO:0000313" key="3">
    <source>
        <dbReference type="EMBL" id="UTD16290.1"/>
    </source>
</evidence>
<dbReference type="GO" id="GO:0004519">
    <property type="term" value="F:endonuclease activity"/>
    <property type="evidence" value="ECO:0007669"/>
    <property type="project" value="UniProtKB-KW"/>
</dbReference>
<dbReference type="InterPro" id="IPR051916">
    <property type="entry name" value="GPI-anchor_lipid_remodeler"/>
</dbReference>
<dbReference type="RefSeq" id="WP_253679671.1">
    <property type="nucleotide sequence ID" value="NZ_CP050861.1"/>
</dbReference>
<dbReference type="InterPro" id="IPR036691">
    <property type="entry name" value="Endo/exonu/phosph_ase_sf"/>
</dbReference>
<keyword evidence="3" id="KW-0255">Endonuclease</keyword>
<accession>A0AAE9SFL5</accession>
<evidence type="ECO:0000256" key="1">
    <source>
        <dbReference type="SAM" id="Phobius"/>
    </source>
</evidence>
<dbReference type="Pfam" id="PF03372">
    <property type="entry name" value="Exo_endo_phos"/>
    <property type="match status" value="1"/>
</dbReference>
<dbReference type="AlphaFoldDB" id="A0AAE9SFL5"/>
<feature type="domain" description="Endonuclease/exonuclease/phosphatase" evidence="2">
    <location>
        <begin position="58"/>
        <end position="315"/>
    </location>
</feature>
<dbReference type="SUPFAM" id="SSF56219">
    <property type="entry name" value="DNase I-like"/>
    <property type="match status" value="1"/>
</dbReference>
<dbReference type="GO" id="GO:0006506">
    <property type="term" value="P:GPI anchor biosynthetic process"/>
    <property type="evidence" value="ECO:0007669"/>
    <property type="project" value="TreeGrafter"/>
</dbReference>
<name>A0AAE9SFL5_9FLAO</name>
<keyword evidence="3" id="KW-0378">Hydrolase</keyword>
<keyword evidence="1" id="KW-1133">Transmembrane helix</keyword>